<feature type="domain" description="ABC transmembrane type-1" evidence="9">
    <location>
        <begin position="30"/>
        <end position="323"/>
    </location>
</feature>
<evidence type="ECO:0000259" key="8">
    <source>
        <dbReference type="PROSITE" id="PS50893"/>
    </source>
</evidence>
<evidence type="ECO:0000256" key="2">
    <source>
        <dbReference type="ARBA" id="ARBA00022692"/>
    </source>
</evidence>
<evidence type="ECO:0000256" key="3">
    <source>
        <dbReference type="ARBA" id="ARBA00022741"/>
    </source>
</evidence>
<feature type="transmembrane region" description="Helical" evidence="7">
    <location>
        <begin position="282"/>
        <end position="301"/>
    </location>
</feature>
<dbReference type="SUPFAM" id="SSF90123">
    <property type="entry name" value="ABC transporter transmembrane region"/>
    <property type="match status" value="1"/>
</dbReference>
<dbReference type="EMBL" id="JAQSFA010000005">
    <property type="protein sequence ID" value="MEE6700786.1"/>
    <property type="molecule type" value="Genomic_DNA"/>
</dbReference>
<gene>
    <name evidence="10" type="ORF">PS396_03090</name>
</gene>
<dbReference type="Proteomes" id="UP001335665">
    <property type="component" value="Unassembled WGS sequence"/>
</dbReference>
<keyword evidence="3" id="KW-0547">Nucleotide-binding</keyword>
<dbReference type="PANTHER" id="PTHR43394:SF1">
    <property type="entry name" value="ATP-BINDING CASSETTE SUB-FAMILY B MEMBER 10, MITOCHONDRIAL"/>
    <property type="match status" value="1"/>
</dbReference>
<dbReference type="SUPFAM" id="SSF52540">
    <property type="entry name" value="P-loop containing nucleoside triphosphate hydrolases"/>
    <property type="match status" value="1"/>
</dbReference>
<keyword evidence="2 7" id="KW-0812">Transmembrane</keyword>
<comment type="subcellular location">
    <subcellularLocation>
        <location evidence="1">Cell membrane</location>
        <topology evidence="1">Multi-pass membrane protein</topology>
    </subcellularLocation>
</comment>
<dbReference type="Gene3D" id="1.20.1560.10">
    <property type="entry name" value="ABC transporter type 1, transmembrane domain"/>
    <property type="match status" value="1"/>
</dbReference>
<sequence length="595" mass="66024">MNKKAKEGNTRKALAYFYRYLKPYWKGITVVIILSLISTVTQVLAPLFLGQAVTSLTSFVESAFAGHAHLNAFYSGLGMMMASYILGIIAILIAWMVMSRFNAYSTNDMRENLFSKFQRMTIRYFDTHQDGKLISLFTSDLDNIFNAMNNAIFEIVSQGSLFIGVIIMMFYTNPTMALLTVATTPIILIVSLMIMRKARRRLDQQQDEISDLNGYINEQINGQKVIITNGLQKESVKNFTKYNDRVRSAMFSGQFFSGMLFPLLQGLSLLNLAIVIAGGSWLIVAGNVSQAVGLGLIVSFVQYSQTYFQPLTQLTSIYSMIQLALTGARRLNAVEEQDEEDPVASGQVLCGIEDGVSLTDVHFGYSKDKEILHGININAQKGKEVAIVGPTGSGKTTIMNLINRFYDVDAGHVEFDGTDVRKLTLHSLRDNVGIVLQNSVLFTGTVAENISYGKPGASRQEIIAAAREAQIDDFIQGLPEGYDTRVSDENAVFSTGQKQLISIARTILTNPTFLILDEATSNVDTVTEEKIQKAMDAVIAGRTSFVIAHRLKTILNADEIIVLNNGKVMERGSHQRLLQKRGFYYDLYTSQMAFN</sequence>
<dbReference type="InterPro" id="IPR036640">
    <property type="entry name" value="ABC1_TM_sf"/>
</dbReference>
<reference evidence="10 11" key="1">
    <citation type="submission" date="2023-02" db="EMBL/GenBank/DDBJ databases">
        <title>The predominant lactic acid bacteria and yeasts involved in the spontaneous fermentation of millet during the production of the traditional porridge Hausa koko in Ghana.</title>
        <authorList>
            <person name="Atter A."/>
            <person name="Diaz M."/>
        </authorList>
    </citation>
    <scope>NUCLEOTIDE SEQUENCE [LARGE SCALE GENOMIC DNA]</scope>
    <source>
        <strain evidence="10 11">FI11552</strain>
    </source>
</reference>
<keyword evidence="11" id="KW-1185">Reference proteome</keyword>
<evidence type="ECO:0000313" key="11">
    <source>
        <dbReference type="Proteomes" id="UP001335665"/>
    </source>
</evidence>
<dbReference type="InterPro" id="IPR003439">
    <property type="entry name" value="ABC_transporter-like_ATP-bd"/>
</dbReference>
<evidence type="ECO:0000259" key="9">
    <source>
        <dbReference type="PROSITE" id="PS50929"/>
    </source>
</evidence>
<dbReference type="PROSITE" id="PS50929">
    <property type="entry name" value="ABC_TM1F"/>
    <property type="match status" value="1"/>
</dbReference>
<evidence type="ECO:0000256" key="5">
    <source>
        <dbReference type="ARBA" id="ARBA00022989"/>
    </source>
</evidence>
<dbReference type="Pfam" id="PF00664">
    <property type="entry name" value="ABC_membrane"/>
    <property type="match status" value="1"/>
</dbReference>
<feature type="domain" description="ABC transporter" evidence="8">
    <location>
        <begin position="356"/>
        <end position="590"/>
    </location>
</feature>
<keyword evidence="6 7" id="KW-0472">Membrane</keyword>
<dbReference type="PANTHER" id="PTHR43394">
    <property type="entry name" value="ATP-DEPENDENT PERMEASE MDL1, MITOCHONDRIAL"/>
    <property type="match status" value="1"/>
</dbReference>
<evidence type="ECO:0000256" key="7">
    <source>
        <dbReference type="SAM" id="Phobius"/>
    </source>
</evidence>
<protein>
    <submittedName>
        <fullName evidence="10">ABC transporter ATP-binding protein</fullName>
    </submittedName>
</protein>
<dbReference type="Gene3D" id="3.40.50.300">
    <property type="entry name" value="P-loop containing nucleotide triphosphate hydrolases"/>
    <property type="match status" value="1"/>
</dbReference>
<comment type="caution">
    <text evidence="10">The sequence shown here is derived from an EMBL/GenBank/DDBJ whole genome shotgun (WGS) entry which is preliminary data.</text>
</comment>
<proteinExistence type="predicted"/>
<feature type="transmembrane region" description="Helical" evidence="7">
    <location>
        <begin position="28"/>
        <end position="53"/>
    </location>
</feature>
<evidence type="ECO:0000256" key="6">
    <source>
        <dbReference type="ARBA" id="ARBA00023136"/>
    </source>
</evidence>
<feature type="transmembrane region" description="Helical" evidence="7">
    <location>
        <begin position="177"/>
        <end position="195"/>
    </location>
</feature>
<accession>A0ABU7SS06</accession>
<dbReference type="InterPro" id="IPR039421">
    <property type="entry name" value="Type_1_exporter"/>
</dbReference>
<keyword evidence="5 7" id="KW-1133">Transmembrane helix</keyword>
<organism evidence="10 11">
    <name type="scientific">Limosilactobacillus pontis</name>
    <dbReference type="NCBI Taxonomy" id="35787"/>
    <lineage>
        <taxon>Bacteria</taxon>
        <taxon>Bacillati</taxon>
        <taxon>Bacillota</taxon>
        <taxon>Bacilli</taxon>
        <taxon>Lactobacillales</taxon>
        <taxon>Lactobacillaceae</taxon>
        <taxon>Limosilactobacillus</taxon>
    </lineage>
</organism>
<dbReference type="InterPro" id="IPR027417">
    <property type="entry name" value="P-loop_NTPase"/>
</dbReference>
<feature type="transmembrane region" description="Helical" evidence="7">
    <location>
        <begin position="151"/>
        <end position="171"/>
    </location>
</feature>
<dbReference type="SMART" id="SM00382">
    <property type="entry name" value="AAA"/>
    <property type="match status" value="1"/>
</dbReference>
<dbReference type="Pfam" id="PF00005">
    <property type="entry name" value="ABC_tran"/>
    <property type="match status" value="1"/>
</dbReference>
<name>A0ABU7SS06_9LACO</name>
<dbReference type="PROSITE" id="PS50893">
    <property type="entry name" value="ABC_TRANSPORTER_2"/>
    <property type="match status" value="1"/>
</dbReference>
<evidence type="ECO:0000313" key="10">
    <source>
        <dbReference type="EMBL" id="MEE6700786.1"/>
    </source>
</evidence>
<dbReference type="CDD" id="cd18547">
    <property type="entry name" value="ABC_6TM_Tm288_like"/>
    <property type="match status" value="1"/>
</dbReference>
<feature type="transmembrane region" description="Helical" evidence="7">
    <location>
        <begin position="255"/>
        <end position="276"/>
    </location>
</feature>
<keyword evidence="4 10" id="KW-0067">ATP-binding</keyword>
<dbReference type="InterPro" id="IPR003593">
    <property type="entry name" value="AAA+_ATPase"/>
</dbReference>
<dbReference type="InterPro" id="IPR011527">
    <property type="entry name" value="ABC1_TM_dom"/>
</dbReference>
<feature type="transmembrane region" description="Helical" evidence="7">
    <location>
        <begin position="73"/>
        <end position="97"/>
    </location>
</feature>
<evidence type="ECO:0000256" key="1">
    <source>
        <dbReference type="ARBA" id="ARBA00004651"/>
    </source>
</evidence>
<evidence type="ECO:0000256" key="4">
    <source>
        <dbReference type="ARBA" id="ARBA00022840"/>
    </source>
</evidence>
<dbReference type="RefSeq" id="WP_331191892.1">
    <property type="nucleotide sequence ID" value="NZ_JAQSEN010000020.1"/>
</dbReference>
<dbReference type="GO" id="GO:0005524">
    <property type="term" value="F:ATP binding"/>
    <property type="evidence" value="ECO:0007669"/>
    <property type="project" value="UniProtKB-KW"/>
</dbReference>